<feature type="chain" id="PRO_5019446703" evidence="2">
    <location>
        <begin position="23"/>
        <end position="637"/>
    </location>
</feature>
<keyword evidence="4" id="KW-1185">Reference proteome</keyword>
<accession>A0A449BAC4</accession>
<proteinExistence type="predicted"/>
<keyword evidence="2" id="KW-0732">Signal</keyword>
<protein>
    <submittedName>
        <fullName evidence="3">Uncharacterized protein</fullName>
    </submittedName>
</protein>
<evidence type="ECO:0000313" key="4">
    <source>
        <dbReference type="Proteomes" id="UP000290876"/>
    </source>
</evidence>
<evidence type="ECO:0000256" key="1">
    <source>
        <dbReference type="SAM" id="MobiDB-lite"/>
    </source>
</evidence>
<reference evidence="3 4" key="1">
    <citation type="submission" date="2019-01" db="EMBL/GenBank/DDBJ databases">
        <authorList>
            <consortium name="Pathogen Informatics"/>
        </authorList>
    </citation>
    <scope>NUCLEOTIDE SEQUENCE [LARGE SCALE GENOMIC DNA]</scope>
    <source>
        <strain evidence="3 4">NCTC10184</strain>
    </source>
</reference>
<organism evidence="3 4">
    <name type="scientific">Mycoplasmopsis columbinasalis</name>
    <dbReference type="NCBI Taxonomy" id="114880"/>
    <lineage>
        <taxon>Bacteria</taxon>
        <taxon>Bacillati</taxon>
        <taxon>Mycoplasmatota</taxon>
        <taxon>Mycoplasmoidales</taxon>
        <taxon>Metamycoplasmataceae</taxon>
        <taxon>Mycoplasmopsis</taxon>
    </lineage>
</organism>
<dbReference type="EMBL" id="LR215043">
    <property type="protein sequence ID" value="VEU78142.1"/>
    <property type="molecule type" value="Genomic_DNA"/>
</dbReference>
<evidence type="ECO:0000313" key="3">
    <source>
        <dbReference type="EMBL" id="VEU78142.1"/>
    </source>
</evidence>
<sequence>MKIKKLFLLPVAALSILLPVSAVSCFWYGGRSTLTSSNSQNETTAPSANDETAPSTNGENKASEEKTGEEVDEEVPFEGTPSHTSEQLDLLLNKITSFNLNPSETFVKDEILQKANKNIFEIHYFTNDSDTKKDNPDQLLDGGKFFYEVDADSYFDNTLDIKVFLKKDGVLSTNFLKTKLINVIPTKDNSLDNLFVSKIKKFTVVYSETKGLFGNRRYHNGYVTAFELFKLNNFDFHERLNLMEPVDGILLTFDRDYDYGVEFARDMYYIPDSSKNEYRLKVRIKSGTNTSSWFRMPIKGLKQISPYESIEQIAEFETARISYMDLKDKDSNKTSIYDFDESDIQAYISGNMSSGAKYSPLDPENYEASYQILEKNYSFGEVQAQLTVTDKRNGFIKKSPVFKLFFKPLPIEFYNSSVKNKNVPMSFSNDRERVFESLWDFKNYFEQHKDKFNFEGEVLGNHKAVFKGVEIFNIYNVENEKEKPFADGTYVKLFFDSFKTDEEDSQPVSSIVYHKVNLDNNIDLQLKKSINEATYKPFTWEIVSDYPDSHWSVAAFIETFNTNAAYRKWLKNKVVIIEGDFDIEFQRVELKYIDGKKPNEGSEQLVFYYKVVTRDGKKSNTIFSKIGKKPKILFRYI</sequence>
<evidence type="ECO:0000256" key="2">
    <source>
        <dbReference type="SAM" id="SignalP"/>
    </source>
</evidence>
<feature type="region of interest" description="Disordered" evidence="1">
    <location>
        <begin position="35"/>
        <end position="84"/>
    </location>
</feature>
<feature type="signal peptide" evidence="2">
    <location>
        <begin position="1"/>
        <end position="22"/>
    </location>
</feature>
<dbReference type="AlphaFoldDB" id="A0A449BAC4"/>
<dbReference type="RefSeq" id="WP_129622988.1">
    <property type="nucleotide sequence ID" value="NZ_LR215043.1"/>
</dbReference>
<name>A0A449BAC4_9BACT</name>
<dbReference type="PROSITE" id="PS51257">
    <property type="entry name" value="PROKAR_LIPOPROTEIN"/>
    <property type="match status" value="1"/>
</dbReference>
<dbReference type="KEGG" id="mcob:NCTC10184_00367"/>
<dbReference type="Proteomes" id="UP000290876">
    <property type="component" value="Chromosome"/>
</dbReference>
<gene>
    <name evidence="3" type="ORF">NCTC10184_00367</name>
</gene>
<feature type="compositionally biased region" description="Polar residues" evidence="1">
    <location>
        <begin position="35"/>
        <end position="60"/>
    </location>
</feature>